<accession>A0A1B1B0S4</accession>
<dbReference type="InterPro" id="IPR011251">
    <property type="entry name" value="Luciferase-like_dom"/>
</dbReference>
<sequence>MRSGVLVTTHGLTLDGVVGQIRAAARAGVGTAWLPQVLGDDALTTLAVTGREVPGIRLGTAVVPTHPRHPLALAGQALTVQGATGGRLTLGIGPSHRATVEGIYGYSYDRPVRHVREYLTALAPLLRGEPVEYRGETVTAVGALDVPGATPPSLMVAALGPAMLRLAGELTDGTVTLFTGPRTIADHVVPTITRAASEAGRPAPRVVVGLAVCVSDDPSARRELLSTVYAAVGTGGEPSYRAMLDREGVATAVDVAIAGDEATVERELRRYADAGATEFMATLFGTDEENARTLELIASFG</sequence>
<dbReference type="STRING" id="68214.AVL59_25245"/>
<evidence type="ECO:0000259" key="2">
    <source>
        <dbReference type="Pfam" id="PF00296"/>
    </source>
</evidence>
<evidence type="ECO:0000256" key="1">
    <source>
        <dbReference type="ARBA" id="ARBA00023002"/>
    </source>
</evidence>
<proteinExistence type="predicted"/>
<dbReference type="InterPro" id="IPR019910">
    <property type="entry name" value="Lucif-like_OxRdtase_MSMEG_4879"/>
</dbReference>
<dbReference type="PANTHER" id="PTHR43244:SF1">
    <property type="entry name" value="5,10-METHYLENETETRAHYDROMETHANOPTERIN REDUCTASE"/>
    <property type="match status" value="1"/>
</dbReference>
<dbReference type="InterPro" id="IPR036661">
    <property type="entry name" value="Luciferase-like_sf"/>
</dbReference>
<dbReference type="OrthoDB" id="7816697at2"/>
<evidence type="ECO:0000313" key="6">
    <source>
        <dbReference type="Proteomes" id="UP001519309"/>
    </source>
</evidence>
<dbReference type="RefSeq" id="WP_067308447.1">
    <property type="nucleotide sequence ID" value="NZ_CP016279.1"/>
</dbReference>
<evidence type="ECO:0000313" key="4">
    <source>
        <dbReference type="EMBL" id="MBP2055307.1"/>
    </source>
</evidence>
<dbReference type="NCBIfam" id="TIGR03564">
    <property type="entry name" value="F420_MSMEG_4879"/>
    <property type="match status" value="1"/>
</dbReference>
<dbReference type="Pfam" id="PF00296">
    <property type="entry name" value="Bac_luciferase"/>
    <property type="match status" value="1"/>
</dbReference>
<keyword evidence="1" id="KW-0560">Oxidoreductase</keyword>
<dbReference type="PANTHER" id="PTHR43244">
    <property type="match status" value="1"/>
</dbReference>
<dbReference type="SUPFAM" id="SSF51679">
    <property type="entry name" value="Bacterial luciferase-like"/>
    <property type="match status" value="1"/>
</dbReference>
<protein>
    <submittedName>
        <fullName evidence="4">F420-dependent oxidoreductase-like protein</fullName>
    </submittedName>
    <submittedName>
        <fullName evidence="3">LLM class F420-dependent oxidoreductase</fullName>
    </submittedName>
</protein>
<dbReference type="EMBL" id="CP016279">
    <property type="protein sequence ID" value="ANP52400.1"/>
    <property type="molecule type" value="Genomic_DNA"/>
</dbReference>
<keyword evidence="6" id="KW-1185">Reference proteome</keyword>
<name>A0A1B1B0S4_9ACTN</name>
<feature type="domain" description="Luciferase-like" evidence="2">
    <location>
        <begin position="6"/>
        <end position="277"/>
    </location>
</feature>
<evidence type="ECO:0000313" key="3">
    <source>
        <dbReference type="EMBL" id="ANP52400.1"/>
    </source>
</evidence>
<dbReference type="Gene3D" id="3.20.20.30">
    <property type="entry name" value="Luciferase-like domain"/>
    <property type="match status" value="1"/>
</dbReference>
<dbReference type="CDD" id="cd01097">
    <property type="entry name" value="Tetrahydromethanopterin_reductase"/>
    <property type="match status" value="1"/>
</dbReference>
<reference evidence="3 5" key="1">
    <citation type="submission" date="2016-06" db="EMBL/GenBank/DDBJ databases">
        <title>Complete genome sequence of Streptomyces griseochromogenes ATCC 14511, the Blasticidin S producer.</title>
        <authorList>
            <person name="Wu L."/>
        </authorList>
    </citation>
    <scope>NUCLEOTIDE SEQUENCE [LARGE SCALE GENOMIC DNA]</scope>
    <source>
        <strain evidence="3 5">ATCC 14511</strain>
    </source>
</reference>
<dbReference type="GO" id="GO:0016705">
    <property type="term" value="F:oxidoreductase activity, acting on paired donors, with incorporation or reduction of molecular oxygen"/>
    <property type="evidence" value="ECO:0007669"/>
    <property type="project" value="InterPro"/>
</dbReference>
<gene>
    <name evidence="3" type="ORF">AVL59_25245</name>
    <name evidence="4" type="ORF">J2Z21_008321</name>
</gene>
<reference evidence="4 6" key="2">
    <citation type="submission" date="2021-03" db="EMBL/GenBank/DDBJ databases">
        <title>Genomic Encyclopedia of Type Strains, Phase IV (KMG-IV): sequencing the most valuable type-strain genomes for metagenomic binning, comparative biology and taxonomic classification.</title>
        <authorList>
            <person name="Goeker M."/>
        </authorList>
    </citation>
    <scope>NUCLEOTIDE SEQUENCE [LARGE SCALE GENOMIC DNA]</scope>
    <source>
        <strain evidence="4 6">DSM 40499</strain>
    </source>
</reference>
<dbReference type="Proteomes" id="UP000092659">
    <property type="component" value="Chromosome"/>
</dbReference>
<dbReference type="InterPro" id="IPR050564">
    <property type="entry name" value="F420-G6PD/mer"/>
</dbReference>
<dbReference type="KEGG" id="sgs:AVL59_25245"/>
<dbReference type="EMBL" id="JAGGLP010000028">
    <property type="protein sequence ID" value="MBP2055307.1"/>
    <property type="molecule type" value="Genomic_DNA"/>
</dbReference>
<organism evidence="3 5">
    <name type="scientific">Streptomyces griseochromogenes</name>
    <dbReference type="NCBI Taxonomy" id="68214"/>
    <lineage>
        <taxon>Bacteria</taxon>
        <taxon>Bacillati</taxon>
        <taxon>Actinomycetota</taxon>
        <taxon>Actinomycetes</taxon>
        <taxon>Kitasatosporales</taxon>
        <taxon>Streptomycetaceae</taxon>
        <taxon>Streptomyces</taxon>
    </lineage>
</organism>
<dbReference type="AlphaFoldDB" id="A0A1B1B0S4"/>
<dbReference type="Proteomes" id="UP001519309">
    <property type="component" value="Unassembled WGS sequence"/>
</dbReference>
<evidence type="ECO:0000313" key="5">
    <source>
        <dbReference type="Proteomes" id="UP000092659"/>
    </source>
</evidence>